<dbReference type="PRINTS" id="PR00052">
    <property type="entry name" value="FIBRILLARIN"/>
</dbReference>
<evidence type="ECO:0000256" key="5">
    <source>
        <dbReference type="ARBA" id="ARBA00022679"/>
    </source>
</evidence>
<name>T1BTJ7_9ZZZZ</name>
<dbReference type="GO" id="GO:0000494">
    <property type="term" value="P:box C/D sno(s)RNA 3'-end processing"/>
    <property type="evidence" value="ECO:0007669"/>
    <property type="project" value="TreeGrafter"/>
</dbReference>
<evidence type="ECO:0000256" key="2">
    <source>
        <dbReference type="ARBA" id="ARBA00015190"/>
    </source>
</evidence>
<dbReference type="SMART" id="SM01206">
    <property type="entry name" value="Fibrillarin"/>
    <property type="match status" value="1"/>
</dbReference>
<gene>
    <name evidence="7" type="ORF">B1B_03347</name>
</gene>
<comment type="caution">
    <text evidence="7">The sequence shown here is derived from an EMBL/GenBank/DDBJ whole genome shotgun (WGS) entry which is preliminary data.</text>
</comment>
<organism evidence="7">
    <name type="scientific">mine drainage metagenome</name>
    <dbReference type="NCBI Taxonomy" id="410659"/>
    <lineage>
        <taxon>unclassified sequences</taxon>
        <taxon>metagenomes</taxon>
        <taxon>ecological metagenomes</taxon>
    </lineage>
</organism>
<keyword evidence="4 7" id="KW-0489">Methyltransferase</keyword>
<evidence type="ECO:0000256" key="1">
    <source>
        <dbReference type="ARBA" id="ARBA00010632"/>
    </source>
</evidence>
<evidence type="ECO:0000313" key="7">
    <source>
        <dbReference type="EMBL" id="EQD73192.1"/>
    </source>
</evidence>
<dbReference type="SUPFAM" id="SSF53335">
    <property type="entry name" value="S-adenosyl-L-methionine-dependent methyltransferases"/>
    <property type="match status" value="1"/>
</dbReference>
<dbReference type="PANTHER" id="PTHR10335">
    <property type="entry name" value="RRNA 2-O-METHYLTRANSFERASE FIBRILLARIN"/>
    <property type="match status" value="1"/>
</dbReference>
<evidence type="ECO:0000256" key="6">
    <source>
        <dbReference type="ARBA" id="ARBA00022884"/>
    </source>
</evidence>
<evidence type="ECO:0000256" key="4">
    <source>
        <dbReference type="ARBA" id="ARBA00022603"/>
    </source>
</evidence>
<feature type="non-terminal residue" evidence="7">
    <location>
        <position position="123"/>
    </location>
</feature>
<dbReference type="InterPro" id="IPR000692">
    <property type="entry name" value="Fibrillarin"/>
</dbReference>
<keyword evidence="6" id="KW-0694">RNA-binding</keyword>
<evidence type="ECO:0000256" key="3">
    <source>
        <dbReference type="ARBA" id="ARBA00022552"/>
    </source>
</evidence>
<sequence length="123" mass="13925">MQQRSEDRTVWFTETVGHEPPVARERWFARGGRTYRSWDPSRSKLAGALVHDWRGDIPEPGERWLYLGAATGTTVSHVADLVGPEGRVYSIEASVRPFGRLLAFAERWPNVLPILADARAPER</sequence>
<reference evidence="7" key="2">
    <citation type="journal article" date="2014" name="ISME J.">
        <title>Microbial stratification in low pH oxic and suboxic macroscopic growths along an acid mine drainage.</title>
        <authorList>
            <person name="Mendez-Garcia C."/>
            <person name="Mesa V."/>
            <person name="Sprenger R.R."/>
            <person name="Richter M."/>
            <person name="Diez M.S."/>
            <person name="Solano J."/>
            <person name="Bargiela R."/>
            <person name="Golyshina O.V."/>
            <person name="Manteca A."/>
            <person name="Ramos J.L."/>
            <person name="Gallego J.R."/>
            <person name="Llorente I."/>
            <person name="Martins Dos Santos V.A."/>
            <person name="Jensen O.N."/>
            <person name="Pelaez A.I."/>
            <person name="Sanchez J."/>
            <person name="Ferrer M."/>
        </authorList>
    </citation>
    <scope>NUCLEOTIDE SEQUENCE</scope>
</reference>
<dbReference type="GO" id="GO:0003723">
    <property type="term" value="F:RNA binding"/>
    <property type="evidence" value="ECO:0007669"/>
    <property type="project" value="UniProtKB-KW"/>
</dbReference>
<reference evidence="7" key="1">
    <citation type="submission" date="2013-08" db="EMBL/GenBank/DDBJ databases">
        <authorList>
            <person name="Mendez C."/>
            <person name="Richter M."/>
            <person name="Ferrer M."/>
            <person name="Sanchez J."/>
        </authorList>
    </citation>
    <scope>NUCLEOTIDE SEQUENCE</scope>
</reference>
<dbReference type="GO" id="GO:0008649">
    <property type="term" value="F:rRNA methyltransferase activity"/>
    <property type="evidence" value="ECO:0007669"/>
    <property type="project" value="TreeGrafter"/>
</dbReference>
<dbReference type="Gene3D" id="3.40.50.150">
    <property type="entry name" value="Vaccinia Virus protein VP39"/>
    <property type="match status" value="1"/>
</dbReference>
<dbReference type="EMBL" id="AUZY01002056">
    <property type="protein sequence ID" value="EQD73192.1"/>
    <property type="molecule type" value="Genomic_DNA"/>
</dbReference>
<dbReference type="Pfam" id="PF01269">
    <property type="entry name" value="Fibrillarin"/>
    <property type="match status" value="1"/>
</dbReference>
<dbReference type="InterPro" id="IPR029063">
    <property type="entry name" value="SAM-dependent_MTases_sf"/>
</dbReference>
<comment type="similarity">
    <text evidence="1">Belongs to the methyltransferase superfamily. Fibrillarin family.</text>
</comment>
<protein>
    <recommendedName>
        <fullName evidence="2">rRNA 2'-O-methyltransferase fibrillarin</fullName>
    </recommendedName>
</protein>
<dbReference type="AlphaFoldDB" id="T1BTJ7"/>
<dbReference type="PANTHER" id="PTHR10335:SF17">
    <property type="entry name" value="FIBRILLARIN"/>
    <property type="match status" value="1"/>
</dbReference>
<proteinExistence type="inferred from homology"/>
<keyword evidence="5 7" id="KW-0808">Transferase</keyword>
<accession>T1BTJ7</accession>
<keyword evidence="3" id="KW-0698">rRNA processing</keyword>
<dbReference type="GO" id="GO:1990259">
    <property type="term" value="F:histone H2AQ104 methyltransferase activity"/>
    <property type="evidence" value="ECO:0007669"/>
    <property type="project" value="TreeGrafter"/>
</dbReference>